<dbReference type="GO" id="GO:0006974">
    <property type="term" value="P:DNA damage response"/>
    <property type="evidence" value="ECO:0007669"/>
    <property type="project" value="TreeGrafter"/>
</dbReference>
<dbReference type="AlphaFoldDB" id="A0A6J4NVJ3"/>
<accession>A0A6J4NVJ3</accession>
<dbReference type="EMBL" id="CADCUN010000214">
    <property type="protein sequence ID" value="CAA9399266.1"/>
    <property type="molecule type" value="Genomic_DNA"/>
</dbReference>
<protein>
    <recommendedName>
        <fullName evidence="2">DUF541 domain-containing protein</fullName>
    </recommendedName>
</protein>
<dbReference type="InterPro" id="IPR052022">
    <property type="entry name" value="26kDa_periplasmic_antigen"/>
</dbReference>
<organism evidence="1">
    <name type="scientific">uncultured Nocardioides sp</name>
    <dbReference type="NCBI Taxonomy" id="198441"/>
    <lineage>
        <taxon>Bacteria</taxon>
        <taxon>Bacillati</taxon>
        <taxon>Actinomycetota</taxon>
        <taxon>Actinomycetes</taxon>
        <taxon>Propionibacteriales</taxon>
        <taxon>Nocardioidaceae</taxon>
        <taxon>Nocardioides</taxon>
        <taxon>environmental samples</taxon>
    </lineage>
</organism>
<evidence type="ECO:0000313" key="1">
    <source>
        <dbReference type="EMBL" id="CAA9399266.1"/>
    </source>
</evidence>
<sequence length="210" mass="21227">MGTHTVTVTGHGTTAVGPDSAVVRVAAHARAAGVAEAFRACSSAAVGIGSVGRRHTDERRIASTGISLWPWHDDQGRPRGFEARHSLAIGCPGLDAAAALLDELATEIGDALVVEGVALEVSSTTAAQEDAVAAAYDDAVRRATQLAHLAGGTLGEVLAIAQDPQGSGGPVHQDTMTRSATIEPGETLVGASLTLTWSLVPPGPSSGREA</sequence>
<dbReference type="Pfam" id="PF04402">
    <property type="entry name" value="SIMPL"/>
    <property type="match status" value="1"/>
</dbReference>
<evidence type="ECO:0008006" key="2">
    <source>
        <dbReference type="Google" id="ProtNLM"/>
    </source>
</evidence>
<dbReference type="PANTHER" id="PTHR34387:SF2">
    <property type="entry name" value="SLR1258 PROTEIN"/>
    <property type="match status" value="1"/>
</dbReference>
<dbReference type="Gene3D" id="3.30.70.2970">
    <property type="entry name" value="Protein of unknown function (DUF541), domain 2"/>
    <property type="match status" value="1"/>
</dbReference>
<name>A0A6J4NVJ3_9ACTN</name>
<gene>
    <name evidence="1" type="ORF">AVDCRST_MAG60-1991</name>
</gene>
<dbReference type="PANTHER" id="PTHR34387">
    <property type="entry name" value="SLR1258 PROTEIN"/>
    <property type="match status" value="1"/>
</dbReference>
<dbReference type="Gene3D" id="3.30.110.170">
    <property type="entry name" value="Protein of unknown function (DUF541), domain 1"/>
    <property type="match status" value="1"/>
</dbReference>
<proteinExistence type="predicted"/>
<dbReference type="InterPro" id="IPR007497">
    <property type="entry name" value="SIMPL/DUF541"/>
</dbReference>
<reference evidence="1" key="1">
    <citation type="submission" date="2020-02" db="EMBL/GenBank/DDBJ databases">
        <authorList>
            <person name="Meier V. D."/>
        </authorList>
    </citation>
    <scope>NUCLEOTIDE SEQUENCE</scope>
    <source>
        <strain evidence="1">AVDCRST_MAG60</strain>
    </source>
</reference>